<evidence type="ECO:0000313" key="10">
    <source>
        <dbReference type="EMBL" id="MDR6333830.1"/>
    </source>
</evidence>
<dbReference type="InterPro" id="IPR001444">
    <property type="entry name" value="Flag_bb_rod_N"/>
</dbReference>
<gene>
    <name evidence="9" type="primary">flgF</name>
    <name evidence="10" type="ORF">GGQ86_002300</name>
    <name evidence="9" type="ORF">XFLAVUS301_00890</name>
</gene>
<proteinExistence type="inferred from homology"/>
<feature type="domain" description="Flagellar basal body rod protein N-terminal" evidence="6">
    <location>
        <begin position="5"/>
        <end position="35"/>
    </location>
</feature>
<dbReference type="Pfam" id="PF22692">
    <property type="entry name" value="LlgE_F_G_D1"/>
    <property type="match status" value="1"/>
</dbReference>
<evidence type="ECO:0000256" key="5">
    <source>
        <dbReference type="SAM" id="MobiDB-lite"/>
    </source>
</evidence>
<dbReference type="EMBL" id="BSDO01000001">
    <property type="protein sequence ID" value="GLI20415.1"/>
    <property type="molecule type" value="Genomic_DNA"/>
</dbReference>
<dbReference type="PANTHER" id="PTHR30435">
    <property type="entry name" value="FLAGELLAR PROTEIN"/>
    <property type="match status" value="1"/>
</dbReference>
<dbReference type="InterPro" id="IPR020013">
    <property type="entry name" value="Flagellar_FlgE/F/G"/>
</dbReference>
<evidence type="ECO:0000256" key="3">
    <source>
        <dbReference type="ARBA" id="ARBA00023143"/>
    </source>
</evidence>
<feature type="compositionally biased region" description="Polar residues" evidence="5">
    <location>
        <begin position="53"/>
        <end position="74"/>
    </location>
</feature>
<comment type="subcellular location">
    <subcellularLocation>
        <location evidence="1 4">Bacterial flagellum basal body</location>
    </subcellularLocation>
</comment>
<dbReference type="NCBIfam" id="NF009282">
    <property type="entry name" value="PRK12642.1"/>
    <property type="match status" value="1"/>
</dbReference>
<evidence type="ECO:0000256" key="4">
    <source>
        <dbReference type="RuleBase" id="RU362116"/>
    </source>
</evidence>
<comment type="subunit">
    <text evidence="4">The basal body constitutes a major portion of the flagellar organelle and consists of five rings (E,L,P,S, and M) mounted on a central rod. The rod consists of about 26 subunits of FlgG in the distal portion, and FlgB, FlgC and FlgF are thought to build up the proximal portion of the rod with about 6 subunits each.</text>
</comment>
<feature type="domain" description="Flagellar basal-body/hook protein C-terminal" evidence="7">
    <location>
        <begin position="191"/>
        <end position="234"/>
    </location>
</feature>
<dbReference type="InterPro" id="IPR037925">
    <property type="entry name" value="FlgE/F/G-like"/>
</dbReference>
<keyword evidence="9" id="KW-0969">Cilium</keyword>
<keyword evidence="12" id="KW-1185">Reference proteome</keyword>
<dbReference type="Proteomes" id="UP001245370">
    <property type="component" value="Unassembled WGS sequence"/>
</dbReference>
<dbReference type="InterPro" id="IPR010930">
    <property type="entry name" value="Flg_bb/hook_C_dom"/>
</dbReference>
<reference evidence="9" key="1">
    <citation type="submission" date="2022-12" db="EMBL/GenBank/DDBJ databases">
        <title>Reference genome sequencing for broad-spectrum identification of bacterial and archaeal isolates by mass spectrometry.</title>
        <authorList>
            <person name="Sekiguchi Y."/>
            <person name="Tourlousse D.M."/>
        </authorList>
    </citation>
    <scope>NUCLEOTIDE SEQUENCE</scope>
    <source>
        <strain evidence="9">301</strain>
    </source>
</reference>
<dbReference type="AlphaFoldDB" id="A0A9W6FHU0"/>
<dbReference type="Proteomes" id="UP001144397">
    <property type="component" value="Unassembled WGS sequence"/>
</dbReference>
<dbReference type="EMBL" id="JAVDPY010000003">
    <property type="protein sequence ID" value="MDR6333830.1"/>
    <property type="molecule type" value="Genomic_DNA"/>
</dbReference>
<evidence type="ECO:0000313" key="9">
    <source>
        <dbReference type="EMBL" id="GLI20415.1"/>
    </source>
</evidence>
<name>A0A9W6FHU0_XANFL</name>
<evidence type="ECO:0000313" key="12">
    <source>
        <dbReference type="Proteomes" id="UP001245370"/>
    </source>
</evidence>
<dbReference type="InterPro" id="IPR053967">
    <property type="entry name" value="LlgE_F_G-like_D1"/>
</dbReference>
<evidence type="ECO:0000256" key="1">
    <source>
        <dbReference type="ARBA" id="ARBA00004117"/>
    </source>
</evidence>
<accession>A0A9W6FHU0</accession>
<feature type="region of interest" description="Disordered" evidence="5">
    <location>
        <begin position="52"/>
        <end position="74"/>
    </location>
</feature>
<dbReference type="PROSITE" id="PS00588">
    <property type="entry name" value="FLAGELLA_BB_ROD"/>
    <property type="match status" value="1"/>
</dbReference>
<evidence type="ECO:0000313" key="11">
    <source>
        <dbReference type="Proteomes" id="UP001144397"/>
    </source>
</evidence>
<keyword evidence="9" id="KW-0966">Cell projection</keyword>
<dbReference type="NCBIfam" id="TIGR03506">
    <property type="entry name" value="FlgEFG_subfam"/>
    <property type="match status" value="1"/>
</dbReference>
<dbReference type="PANTHER" id="PTHR30435:SF19">
    <property type="entry name" value="FLAGELLAR BASAL-BODY ROD PROTEIN FLGG"/>
    <property type="match status" value="1"/>
</dbReference>
<dbReference type="Pfam" id="PF06429">
    <property type="entry name" value="Flg_bbr_C"/>
    <property type="match status" value="1"/>
</dbReference>
<protein>
    <recommendedName>
        <fullName evidence="4">Flagellar basal-body rod protein FlgF</fullName>
    </recommendedName>
</protein>
<evidence type="ECO:0000259" key="8">
    <source>
        <dbReference type="Pfam" id="PF22692"/>
    </source>
</evidence>
<dbReference type="GO" id="GO:0071978">
    <property type="term" value="P:bacterial-type flagellum-dependent swarming motility"/>
    <property type="evidence" value="ECO:0007669"/>
    <property type="project" value="TreeGrafter"/>
</dbReference>
<dbReference type="RefSeq" id="WP_281804552.1">
    <property type="nucleotide sequence ID" value="NZ_BSDO01000001.1"/>
</dbReference>
<comment type="similarity">
    <text evidence="2 4">Belongs to the flagella basal body rod proteins family.</text>
</comment>
<evidence type="ECO:0000259" key="7">
    <source>
        <dbReference type="Pfam" id="PF06429"/>
    </source>
</evidence>
<evidence type="ECO:0000256" key="2">
    <source>
        <dbReference type="ARBA" id="ARBA00009677"/>
    </source>
</evidence>
<evidence type="ECO:0000259" key="6">
    <source>
        <dbReference type="Pfam" id="PF00460"/>
    </source>
</evidence>
<feature type="domain" description="Flagellar hook protein FlgE/F/G-like D1" evidence="8">
    <location>
        <begin position="80"/>
        <end position="145"/>
    </location>
</feature>
<comment type="caution">
    <text evidence="9">The sequence shown here is derived from an EMBL/GenBank/DDBJ whole genome shotgun (WGS) entry which is preliminary data.</text>
</comment>
<organism evidence="9 11">
    <name type="scientific">Xanthobacter flavus</name>
    <dbReference type="NCBI Taxonomy" id="281"/>
    <lineage>
        <taxon>Bacteria</taxon>
        <taxon>Pseudomonadati</taxon>
        <taxon>Pseudomonadota</taxon>
        <taxon>Alphaproteobacteria</taxon>
        <taxon>Hyphomicrobiales</taxon>
        <taxon>Xanthobacteraceae</taxon>
        <taxon>Xanthobacter</taxon>
    </lineage>
</organism>
<dbReference type="NCBIfam" id="TIGR02490">
    <property type="entry name" value="flgF"/>
    <property type="match status" value="1"/>
</dbReference>
<reference evidence="10 12" key="2">
    <citation type="submission" date="2023-07" db="EMBL/GenBank/DDBJ databases">
        <title>Genomic Encyclopedia of Type Strains, Phase IV (KMG-IV): sequencing the most valuable type-strain genomes for metagenomic binning, comparative biology and taxonomic classification.</title>
        <authorList>
            <person name="Goeker M."/>
        </authorList>
    </citation>
    <scope>NUCLEOTIDE SEQUENCE [LARGE SCALE GENOMIC DNA]</scope>
    <source>
        <strain evidence="10 12">DSM 338</strain>
    </source>
</reference>
<dbReference type="Pfam" id="PF00460">
    <property type="entry name" value="Flg_bb_rod"/>
    <property type="match status" value="1"/>
</dbReference>
<dbReference type="GeneID" id="95760882"/>
<keyword evidence="3 4" id="KW-0975">Bacterial flagellum</keyword>
<sequence>MGSGLYVSLSAQLAADKRLTTIANNVANLNTAGYRAEEVRFEEMVSKAGGQDVSFTSTGETYTSRKSGPINPTGNPLDIAVEGKGWFAVRDGATTAYTRDGRMNMSPEGELRTLSGRPILDASGAPVVIDPTGGTVRIGTDGSISQNRRAIGRIGLFLIPEDAKLTRRDGALVVPDKPATLVQNYNRNVVRQGFVEGANVDAITEMTRLIALQRAFEMAASAVSQTEDSTSQTIRELGPG</sequence>
<dbReference type="GO" id="GO:0030694">
    <property type="term" value="C:bacterial-type flagellum basal body, rod"/>
    <property type="evidence" value="ECO:0007669"/>
    <property type="project" value="UniProtKB-UniRule"/>
</dbReference>
<dbReference type="InterPro" id="IPR012836">
    <property type="entry name" value="FlgF"/>
</dbReference>
<dbReference type="SUPFAM" id="SSF117143">
    <property type="entry name" value="Flagellar hook protein flgE"/>
    <property type="match status" value="1"/>
</dbReference>
<keyword evidence="9" id="KW-0282">Flagellum</keyword>
<dbReference type="InterPro" id="IPR019776">
    <property type="entry name" value="Flagellar_basal_body_rod_CS"/>
</dbReference>